<evidence type="ECO:0000313" key="2">
    <source>
        <dbReference type="EMBL" id="KDR85766.1"/>
    </source>
</evidence>
<keyword evidence="1" id="KW-0812">Transmembrane</keyword>
<reference evidence="3" key="1">
    <citation type="journal article" date="2014" name="Proc. Natl. Acad. Sci. U.S.A.">
        <title>Extensive sampling of basidiomycete genomes demonstrates inadequacy of the white-rot/brown-rot paradigm for wood decay fungi.</title>
        <authorList>
            <person name="Riley R."/>
            <person name="Salamov A.A."/>
            <person name="Brown D.W."/>
            <person name="Nagy L.G."/>
            <person name="Floudas D."/>
            <person name="Held B.W."/>
            <person name="Levasseur A."/>
            <person name="Lombard V."/>
            <person name="Morin E."/>
            <person name="Otillar R."/>
            <person name="Lindquist E.A."/>
            <person name="Sun H."/>
            <person name="LaButti K.M."/>
            <person name="Schmutz J."/>
            <person name="Jabbour D."/>
            <person name="Luo H."/>
            <person name="Baker S.E."/>
            <person name="Pisabarro A.G."/>
            <person name="Walton J.D."/>
            <person name="Blanchette R.A."/>
            <person name="Henrissat B."/>
            <person name="Martin F."/>
            <person name="Cullen D."/>
            <person name="Hibbett D.S."/>
            <person name="Grigoriev I.V."/>
        </authorList>
    </citation>
    <scope>NUCLEOTIDE SEQUENCE [LARGE SCALE GENOMIC DNA]</scope>
    <source>
        <strain evidence="3">CBS 339.88</strain>
    </source>
</reference>
<feature type="transmembrane region" description="Helical" evidence="1">
    <location>
        <begin position="33"/>
        <end position="52"/>
    </location>
</feature>
<organism evidence="2 3">
    <name type="scientific">Galerina marginata (strain CBS 339.88)</name>
    <dbReference type="NCBI Taxonomy" id="685588"/>
    <lineage>
        <taxon>Eukaryota</taxon>
        <taxon>Fungi</taxon>
        <taxon>Dikarya</taxon>
        <taxon>Basidiomycota</taxon>
        <taxon>Agaricomycotina</taxon>
        <taxon>Agaricomycetes</taxon>
        <taxon>Agaricomycetidae</taxon>
        <taxon>Agaricales</taxon>
        <taxon>Agaricineae</taxon>
        <taxon>Strophariaceae</taxon>
        <taxon>Galerina</taxon>
    </lineage>
</organism>
<dbReference type="HOGENOM" id="CLU_2867784_0_0_1"/>
<keyword evidence="1" id="KW-0472">Membrane</keyword>
<name>A0A067TRE3_GALM3</name>
<evidence type="ECO:0000313" key="3">
    <source>
        <dbReference type="Proteomes" id="UP000027222"/>
    </source>
</evidence>
<dbReference type="AlphaFoldDB" id="A0A067TRE3"/>
<gene>
    <name evidence="2" type="ORF">GALMADRAFT_234837</name>
</gene>
<accession>A0A067TRE3</accession>
<dbReference type="Proteomes" id="UP000027222">
    <property type="component" value="Unassembled WGS sequence"/>
</dbReference>
<dbReference type="EMBL" id="KL142367">
    <property type="protein sequence ID" value="KDR85766.1"/>
    <property type="molecule type" value="Genomic_DNA"/>
</dbReference>
<keyword evidence="1" id="KW-1133">Transmembrane helix</keyword>
<sequence length="64" mass="7112">MWKPPSRERSLGLRDNVMTVQSINGMGGIHHQLNLMLSSTCVLIFIGIIIIIRRPDGREGLGNV</sequence>
<keyword evidence="3" id="KW-1185">Reference proteome</keyword>
<proteinExistence type="predicted"/>
<protein>
    <submittedName>
        <fullName evidence="2">Uncharacterized protein</fullName>
    </submittedName>
</protein>
<evidence type="ECO:0000256" key="1">
    <source>
        <dbReference type="SAM" id="Phobius"/>
    </source>
</evidence>